<dbReference type="EMBL" id="NMUH01001490">
    <property type="protein sequence ID" value="MQL92816.1"/>
    <property type="molecule type" value="Genomic_DNA"/>
</dbReference>
<evidence type="ECO:0000313" key="2">
    <source>
        <dbReference type="EMBL" id="MQL92816.1"/>
    </source>
</evidence>
<gene>
    <name evidence="2" type="ORF">Taro_025446</name>
</gene>
<protein>
    <submittedName>
        <fullName evidence="2">Uncharacterized protein</fullName>
    </submittedName>
</protein>
<sequence>MLEVREQRPQDQRLPRTSARSSARSASPSGVVRDVAPLEETVETDSERGDYSGRRAKLASTWMDVHDESASTSMDANT</sequence>
<dbReference type="Proteomes" id="UP000652761">
    <property type="component" value="Unassembled WGS sequence"/>
</dbReference>
<feature type="region of interest" description="Disordered" evidence="1">
    <location>
        <begin position="1"/>
        <end position="53"/>
    </location>
</feature>
<comment type="caution">
    <text evidence="2">The sequence shown here is derived from an EMBL/GenBank/DDBJ whole genome shotgun (WGS) entry which is preliminary data.</text>
</comment>
<name>A0A843VCA0_COLES</name>
<keyword evidence="3" id="KW-1185">Reference proteome</keyword>
<dbReference type="AlphaFoldDB" id="A0A843VCA0"/>
<evidence type="ECO:0000256" key="1">
    <source>
        <dbReference type="SAM" id="MobiDB-lite"/>
    </source>
</evidence>
<organism evidence="2 3">
    <name type="scientific">Colocasia esculenta</name>
    <name type="common">Wild taro</name>
    <name type="synonym">Arum esculentum</name>
    <dbReference type="NCBI Taxonomy" id="4460"/>
    <lineage>
        <taxon>Eukaryota</taxon>
        <taxon>Viridiplantae</taxon>
        <taxon>Streptophyta</taxon>
        <taxon>Embryophyta</taxon>
        <taxon>Tracheophyta</taxon>
        <taxon>Spermatophyta</taxon>
        <taxon>Magnoliopsida</taxon>
        <taxon>Liliopsida</taxon>
        <taxon>Araceae</taxon>
        <taxon>Aroideae</taxon>
        <taxon>Colocasieae</taxon>
        <taxon>Colocasia</taxon>
    </lineage>
</organism>
<feature type="compositionally biased region" description="Low complexity" evidence="1">
    <location>
        <begin position="15"/>
        <end position="29"/>
    </location>
</feature>
<feature type="compositionally biased region" description="Basic and acidic residues" evidence="1">
    <location>
        <begin position="1"/>
        <end position="14"/>
    </location>
</feature>
<reference evidence="2" key="1">
    <citation type="submission" date="2017-07" db="EMBL/GenBank/DDBJ databases">
        <title>Taro Niue Genome Assembly and Annotation.</title>
        <authorList>
            <person name="Atibalentja N."/>
            <person name="Keating K."/>
            <person name="Fields C.J."/>
        </authorList>
    </citation>
    <scope>NUCLEOTIDE SEQUENCE</scope>
    <source>
        <strain evidence="2">Niue_2</strain>
        <tissue evidence="2">Leaf</tissue>
    </source>
</reference>
<accession>A0A843VCA0</accession>
<proteinExistence type="predicted"/>
<evidence type="ECO:0000313" key="3">
    <source>
        <dbReference type="Proteomes" id="UP000652761"/>
    </source>
</evidence>